<feature type="domain" description="Luciferase-like" evidence="5">
    <location>
        <begin position="14"/>
        <end position="224"/>
    </location>
</feature>
<name>A0ABW5WK80_9PSEU</name>
<evidence type="ECO:0000259" key="5">
    <source>
        <dbReference type="Pfam" id="PF00296"/>
    </source>
</evidence>
<dbReference type="Proteomes" id="UP001597478">
    <property type="component" value="Unassembled WGS sequence"/>
</dbReference>
<dbReference type="InterPro" id="IPR036661">
    <property type="entry name" value="Luciferase-like_sf"/>
</dbReference>
<dbReference type="InterPro" id="IPR019923">
    <property type="entry name" value="Lucif-like_OxRdtase_MSMEG_2516"/>
</dbReference>
<dbReference type="Gene3D" id="3.20.20.30">
    <property type="entry name" value="Luciferase-like domain"/>
    <property type="match status" value="1"/>
</dbReference>
<sequence>MEFRFGVNMLASAGRAHWIDLCRKAERLGYDVVAVPDHLGMPAPFPALVAAAEATERVRLGTYVVNTGFYNPVLLARDVEGVDQLLEGRFELGLGTGYVKAEFDAAGLPFLSPGKRLDHLERCIEAIREHYGDRTPPPLFLGGQRDRMLRLAAREADIVGFTGVRFSRDGDSAAIASPDELDERIAFVRSEAGDRADGLELNLLIQSVVVTDDRSAVLEQLRRYDPDRTPEELGEVPILLVGTVEQIAEQLRAQRERFGITYVSVMDKDLDAFAEVIAHLRGGKPLTR</sequence>
<dbReference type="EC" id="1.-.-.-" evidence="6"/>
<dbReference type="InterPro" id="IPR050172">
    <property type="entry name" value="SsuD_RutA_monooxygenase"/>
</dbReference>
<evidence type="ECO:0000256" key="3">
    <source>
        <dbReference type="ARBA" id="ARBA00023002"/>
    </source>
</evidence>
<organism evidence="6 7">
    <name type="scientific">Prauserella oleivorans</name>
    <dbReference type="NCBI Taxonomy" id="1478153"/>
    <lineage>
        <taxon>Bacteria</taxon>
        <taxon>Bacillati</taxon>
        <taxon>Actinomycetota</taxon>
        <taxon>Actinomycetes</taxon>
        <taxon>Pseudonocardiales</taxon>
        <taxon>Pseudonocardiaceae</taxon>
        <taxon>Prauserella</taxon>
    </lineage>
</organism>
<keyword evidence="2" id="KW-0288">FMN</keyword>
<evidence type="ECO:0000256" key="4">
    <source>
        <dbReference type="ARBA" id="ARBA00023033"/>
    </source>
</evidence>
<evidence type="ECO:0000313" key="7">
    <source>
        <dbReference type="Proteomes" id="UP001597478"/>
    </source>
</evidence>
<keyword evidence="7" id="KW-1185">Reference proteome</keyword>
<dbReference type="NCBIfam" id="TIGR03621">
    <property type="entry name" value="F420_MSMEG_2516"/>
    <property type="match status" value="1"/>
</dbReference>
<gene>
    <name evidence="6" type="ORF">ACFS2C_25950</name>
</gene>
<evidence type="ECO:0000256" key="2">
    <source>
        <dbReference type="ARBA" id="ARBA00022643"/>
    </source>
</evidence>
<protein>
    <submittedName>
        <fullName evidence="6">LLM class F420-dependent oxidoreductase</fullName>
        <ecNumber evidence="6">1.-.-.-</ecNumber>
    </submittedName>
</protein>
<proteinExistence type="predicted"/>
<dbReference type="PANTHER" id="PTHR42847">
    <property type="entry name" value="ALKANESULFONATE MONOOXYGENASE"/>
    <property type="match status" value="1"/>
</dbReference>
<dbReference type="InterPro" id="IPR011251">
    <property type="entry name" value="Luciferase-like_dom"/>
</dbReference>
<comment type="caution">
    <text evidence="6">The sequence shown here is derived from an EMBL/GenBank/DDBJ whole genome shotgun (WGS) entry which is preliminary data.</text>
</comment>
<dbReference type="Pfam" id="PF00296">
    <property type="entry name" value="Bac_luciferase"/>
    <property type="match status" value="1"/>
</dbReference>
<dbReference type="GO" id="GO:0016491">
    <property type="term" value="F:oxidoreductase activity"/>
    <property type="evidence" value="ECO:0007669"/>
    <property type="project" value="UniProtKB-KW"/>
</dbReference>
<keyword evidence="3 6" id="KW-0560">Oxidoreductase</keyword>
<dbReference type="EMBL" id="JBHUOF010000049">
    <property type="protein sequence ID" value="MFD2802841.1"/>
    <property type="molecule type" value="Genomic_DNA"/>
</dbReference>
<dbReference type="SUPFAM" id="SSF51679">
    <property type="entry name" value="Bacterial luciferase-like"/>
    <property type="match status" value="1"/>
</dbReference>
<keyword evidence="1" id="KW-0285">Flavoprotein</keyword>
<reference evidence="7" key="1">
    <citation type="journal article" date="2019" name="Int. J. Syst. Evol. Microbiol.">
        <title>The Global Catalogue of Microorganisms (GCM) 10K type strain sequencing project: providing services to taxonomists for standard genome sequencing and annotation.</title>
        <authorList>
            <consortium name="The Broad Institute Genomics Platform"/>
            <consortium name="The Broad Institute Genome Sequencing Center for Infectious Disease"/>
            <person name="Wu L."/>
            <person name="Ma J."/>
        </authorList>
    </citation>
    <scope>NUCLEOTIDE SEQUENCE [LARGE SCALE GENOMIC DNA]</scope>
    <source>
        <strain evidence="7">IBRC-M 10906</strain>
    </source>
</reference>
<evidence type="ECO:0000256" key="1">
    <source>
        <dbReference type="ARBA" id="ARBA00022630"/>
    </source>
</evidence>
<dbReference type="PANTHER" id="PTHR42847:SF4">
    <property type="entry name" value="ALKANESULFONATE MONOOXYGENASE-RELATED"/>
    <property type="match status" value="1"/>
</dbReference>
<evidence type="ECO:0000313" key="6">
    <source>
        <dbReference type="EMBL" id="MFD2802841.1"/>
    </source>
</evidence>
<dbReference type="RefSeq" id="WP_377395712.1">
    <property type="nucleotide sequence ID" value="NZ_JBHSAN010000054.1"/>
</dbReference>
<keyword evidence="4" id="KW-0503">Monooxygenase</keyword>
<accession>A0ABW5WK80</accession>